<keyword evidence="2 5" id="KW-0812">Transmembrane</keyword>
<feature type="transmembrane region" description="Helical" evidence="5">
    <location>
        <begin position="202"/>
        <end position="229"/>
    </location>
</feature>
<feature type="transmembrane region" description="Helical" evidence="5">
    <location>
        <begin position="172"/>
        <end position="190"/>
    </location>
</feature>
<dbReference type="AlphaFoldDB" id="A0A174HCM1"/>
<evidence type="ECO:0000256" key="3">
    <source>
        <dbReference type="ARBA" id="ARBA00022989"/>
    </source>
</evidence>
<evidence type="ECO:0000256" key="2">
    <source>
        <dbReference type="ARBA" id="ARBA00022692"/>
    </source>
</evidence>
<evidence type="ECO:0000256" key="1">
    <source>
        <dbReference type="ARBA" id="ARBA00004141"/>
    </source>
</evidence>
<name>A0A174HCM1_9FIRM</name>
<feature type="transmembrane region" description="Helical" evidence="5">
    <location>
        <begin position="55"/>
        <end position="74"/>
    </location>
</feature>
<protein>
    <submittedName>
        <fullName evidence="7">Lipid A core-O-antigen ligase and related enzymes</fullName>
    </submittedName>
</protein>
<feature type="transmembrane region" description="Helical" evidence="5">
    <location>
        <begin position="80"/>
        <end position="99"/>
    </location>
</feature>
<accession>A0A174HCM1</accession>
<keyword evidence="3 5" id="KW-1133">Transmembrane helix</keyword>
<feature type="transmembrane region" description="Helical" evidence="5">
    <location>
        <begin position="7"/>
        <end position="25"/>
    </location>
</feature>
<dbReference type="GO" id="GO:0016874">
    <property type="term" value="F:ligase activity"/>
    <property type="evidence" value="ECO:0007669"/>
    <property type="project" value="UniProtKB-KW"/>
</dbReference>
<proteinExistence type="predicted"/>
<sequence>MKIKTKEILPYFLIWISFMYHGSILKSQYSTLMDVVAIVAIIYALSFHRETREKGIVTFLGLLLVNIVFVRYINGGGLGITIWTRWMIQIMSIYSAYLLNKEDFFTRFIKFMAFYAGISLVCFTLQMIGIWKIITPSITYGGMQFKGILPLHVAGLHGDKVGRNLGVFYEPGLYQIPLNTALYFILFFQDKMLMSIKKQNKYFILILLALITTKSTTGYIAFAAIYVCYMLTTTRSKKQKGFIILASLAVIILIDSLLNGENSILYNVVIGKLFDENGFNLAASGSGFYRVRTIEYVMEVIRKYPLGAGYDIYNAFILSQKQYLNELVGVECLKAFAYYGTPQMILTYVYLAKTAWKRKRNIIQWILVVFLYINTTMAQSEIFYPSLIILLLLNGDSEKSSTSK</sequence>
<evidence type="ECO:0000256" key="4">
    <source>
        <dbReference type="ARBA" id="ARBA00023136"/>
    </source>
</evidence>
<evidence type="ECO:0000313" key="8">
    <source>
        <dbReference type="Proteomes" id="UP000095706"/>
    </source>
</evidence>
<gene>
    <name evidence="7" type="ORF">ERS852406_02673</name>
</gene>
<dbReference type="InterPro" id="IPR007016">
    <property type="entry name" value="O-antigen_ligase-rel_domated"/>
</dbReference>
<feature type="domain" description="O-antigen ligase-related" evidence="6">
    <location>
        <begin position="203"/>
        <end position="323"/>
    </location>
</feature>
<dbReference type="Proteomes" id="UP000095706">
    <property type="component" value="Unassembled WGS sequence"/>
</dbReference>
<dbReference type="RefSeq" id="WP_055228339.1">
    <property type="nucleotide sequence ID" value="NZ_CYYV01000013.1"/>
</dbReference>
<evidence type="ECO:0000259" key="6">
    <source>
        <dbReference type="Pfam" id="PF04932"/>
    </source>
</evidence>
<dbReference type="Pfam" id="PF04932">
    <property type="entry name" value="Wzy_C"/>
    <property type="match status" value="1"/>
</dbReference>
<organism evidence="7 8">
    <name type="scientific">Fusicatenibacter saccharivorans</name>
    <dbReference type="NCBI Taxonomy" id="1150298"/>
    <lineage>
        <taxon>Bacteria</taxon>
        <taxon>Bacillati</taxon>
        <taxon>Bacillota</taxon>
        <taxon>Clostridia</taxon>
        <taxon>Lachnospirales</taxon>
        <taxon>Lachnospiraceae</taxon>
        <taxon>Fusicatenibacter</taxon>
    </lineage>
</organism>
<keyword evidence="7" id="KW-0436">Ligase</keyword>
<feature type="transmembrane region" description="Helical" evidence="5">
    <location>
        <begin position="365"/>
        <end position="393"/>
    </location>
</feature>
<evidence type="ECO:0000313" key="7">
    <source>
        <dbReference type="EMBL" id="CUO72584.1"/>
    </source>
</evidence>
<dbReference type="EMBL" id="CYYV01000013">
    <property type="protein sequence ID" value="CUO72584.1"/>
    <property type="molecule type" value="Genomic_DNA"/>
</dbReference>
<feature type="transmembrane region" description="Helical" evidence="5">
    <location>
        <begin position="31"/>
        <end position="48"/>
    </location>
</feature>
<dbReference type="GO" id="GO:0016020">
    <property type="term" value="C:membrane"/>
    <property type="evidence" value="ECO:0007669"/>
    <property type="project" value="UniProtKB-SubCell"/>
</dbReference>
<reference evidence="7 8" key="1">
    <citation type="submission" date="2015-09" db="EMBL/GenBank/DDBJ databases">
        <authorList>
            <consortium name="Pathogen Informatics"/>
        </authorList>
    </citation>
    <scope>NUCLEOTIDE SEQUENCE [LARGE SCALE GENOMIC DNA]</scope>
    <source>
        <strain evidence="7 8">2789STDY5608849</strain>
    </source>
</reference>
<comment type="subcellular location">
    <subcellularLocation>
        <location evidence="1">Membrane</location>
        <topology evidence="1">Multi-pass membrane protein</topology>
    </subcellularLocation>
</comment>
<feature type="transmembrane region" description="Helical" evidence="5">
    <location>
        <begin position="241"/>
        <end position="258"/>
    </location>
</feature>
<keyword evidence="4 5" id="KW-0472">Membrane</keyword>
<evidence type="ECO:0000256" key="5">
    <source>
        <dbReference type="SAM" id="Phobius"/>
    </source>
</evidence>
<feature type="transmembrane region" description="Helical" evidence="5">
    <location>
        <begin position="111"/>
        <end position="134"/>
    </location>
</feature>